<protein>
    <submittedName>
        <fullName evidence="1">Uncharacterized protein</fullName>
    </submittedName>
</protein>
<accession>A0AAJ2C0D7</accession>
<evidence type="ECO:0000313" key="4">
    <source>
        <dbReference type="Proteomes" id="UP001253458"/>
    </source>
</evidence>
<sequence>MTTTESTRPTISERLASAANSSDLSVQIDKRGDADYLIAAGCTPARLGRHVFQLMAEWDACAKPRPVTPADIERLAAELPRIKATKQTKRGAQVVEMLDLVGAQAKYGEWLEGERRRVLGRLKSLQPLMDAHAGLLPWVVGRGYQNAAQKLLDVLGWWADRRCQTCHGTGEREGRPCKRCKGSGERPIPHGQEGQAISEHIAAHVDRARVGTRKGLQGMRKLKAFAAGESAC</sequence>
<evidence type="ECO:0000313" key="2">
    <source>
        <dbReference type="EMBL" id="MDR6839694.1"/>
    </source>
</evidence>
<evidence type="ECO:0000313" key="1">
    <source>
        <dbReference type="EMBL" id="MDR6767712.1"/>
    </source>
</evidence>
<dbReference type="RefSeq" id="WP_209820684.1">
    <property type="nucleotide sequence ID" value="NZ_JAVDTL010000004.1"/>
</dbReference>
<gene>
    <name evidence="1" type="ORF">J2W88_002993</name>
    <name evidence="2" type="ORF">J2W93_004562</name>
</gene>
<proteinExistence type="predicted"/>
<organism evidence="1 4">
    <name type="scientific">Acidovorax delafieldii</name>
    <name type="common">Pseudomonas delafieldii</name>
    <dbReference type="NCBI Taxonomy" id="47920"/>
    <lineage>
        <taxon>Bacteria</taxon>
        <taxon>Pseudomonadati</taxon>
        <taxon>Pseudomonadota</taxon>
        <taxon>Betaproteobacteria</taxon>
        <taxon>Burkholderiales</taxon>
        <taxon>Comamonadaceae</taxon>
        <taxon>Acidovorax</taxon>
    </lineage>
</organism>
<comment type="caution">
    <text evidence="1">The sequence shown here is derived from an EMBL/GenBank/DDBJ whole genome shotgun (WGS) entry which is preliminary data.</text>
</comment>
<dbReference type="Proteomes" id="UP001249076">
    <property type="component" value="Unassembled WGS sequence"/>
</dbReference>
<name>A0AAJ2C0D7_ACIDE</name>
<dbReference type="AlphaFoldDB" id="A0AAJ2C0D7"/>
<dbReference type="SUPFAM" id="SSF57938">
    <property type="entry name" value="DnaJ/Hsp40 cysteine-rich domain"/>
    <property type="match status" value="1"/>
</dbReference>
<keyword evidence="3" id="KW-1185">Reference proteome</keyword>
<dbReference type="EMBL" id="JAVDTS010000011">
    <property type="protein sequence ID" value="MDR6839694.1"/>
    <property type="molecule type" value="Genomic_DNA"/>
</dbReference>
<reference evidence="1 3" key="1">
    <citation type="submission" date="2023-07" db="EMBL/GenBank/DDBJ databases">
        <title>Sorghum-associated microbial communities from plants grown in Nebraska, USA.</title>
        <authorList>
            <person name="Schachtman D."/>
        </authorList>
    </citation>
    <scope>NUCLEOTIDE SEQUENCE</scope>
    <source>
        <strain evidence="2 3">BE105</strain>
        <strain evidence="1">BE69</strain>
    </source>
</reference>
<dbReference type="InterPro" id="IPR036410">
    <property type="entry name" value="HSP_DnaJ_Cys-rich_dom_sf"/>
</dbReference>
<evidence type="ECO:0000313" key="3">
    <source>
        <dbReference type="Proteomes" id="UP001249076"/>
    </source>
</evidence>
<dbReference type="EMBL" id="JAVDTL010000004">
    <property type="protein sequence ID" value="MDR6767712.1"/>
    <property type="molecule type" value="Genomic_DNA"/>
</dbReference>
<dbReference type="Proteomes" id="UP001253458">
    <property type="component" value="Unassembled WGS sequence"/>
</dbReference>
<dbReference type="Gene3D" id="6.20.20.10">
    <property type="match status" value="1"/>
</dbReference>